<reference evidence="1 2" key="1">
    <citation type="submission" date="2020-04" db="EMBL/GenBank/DDBJ databases">
        <title>Perkinsus olseni comparative genomics.</title>
        <authorList>
            <person name="Bogema D.R."/>
        </authorList>
    </citation>
    <scope>NUCLEOTIDE SEQUENCE [LARGE SCALE GENOMIC DNA]</scope>
    <source>
        <strain evidence="1">ATCC PRA-205</strain>
    </source>
</reference>
<evidence type="ECO:0000313" key="2">
    <source>
        <dbReference type="Proteomes" id="UP000574390"/>
    </source>
</evidence>
<proteinExistence type="predicted"/>
<dbReference type="AlphaFoldDB" id="A0A7J6QCF3"/>
<gene>
    <name evidence="1" type="ORF">FOZ62_001933</name>
</gene>
<name>A0A7J6QCF3_PEROL</name>
<accession>A0A7J6QCF3</accession>
<feature type="non-terminal residue" evidence="1">
    <location>
        <position position="335"/>
    </location>
</feature>
<dbReference type="EMBL" id="JABANM010031011">
    <property type="protein sequence ID" value="KAF4705300.1"/>
    <property type="molecule type" value="Genomic_DNA"/>
</dbReference>
<organism evidence="1 2">
    <name type="scientific">Perkinsus olseni</name>
    <name type="common">Perkinsus atlanticus</name>
    <dbReference type="NCBI Taxonomy" id="32597"/>
    <lineage>
        <taxon>Eukaryota</taxon>
        <taxon>Sar</taxon>
        <taxon>Alveolata</taxon>
        <taxon>Perkinsozoa</taxon>
        <taxon>Perkinsea</taxon>
        <taxon>Perkinsida</taxon>
        <taxon>Perkinsidae</taxon>
        <taxon>Perkinsus</taxon>
    </lineage>
</organism>
<comment type="caution">
    <text evidence="1">The sequence shown here is derived from an EMBL/GenBank/DDBJ whole genome shotgun (WGS) entry which is preliminary data.</text>
</comment>
<protein>
    <submittedName>
        <fullName evidence="1">Uncharacterized protein</fullName>
    </submittedName>
</protein>
<sequence length="335" mass="38550">LRAQADYFLIRDGEQQCSLVKYLNVTADGSDRHYPVTNIEELAWVIRRRLYIVLNTTESFRVGEGLASFLKNWVRGFPPGSYDAEELNRLFPSAVWNGYVKDQWTLYRQHKLLSGTLGSLQFVSDYVFSSLLVQQSRYWKGDKKTYLSVANSTWSVLFDLLCDPHCSHSSRTEDSSPIFSVDPGMYNQYKEESNDVHRGNYMEGLVSLVMAQLGDMSSVLLSVILALRIKHENRQVLRDIRQNIAYCRQHNYELNILKDPAEDSDTFAKWQEEWLDASSVLVHLFEIGELSPKHSYWMRWFNRSFHSTAPTHVVGINSKVSRNAGHVAAPRGRGQ</sequence>
<evidence type="ECO:0000313" key="1">
    <source>
        <dbReference type="EMBL" id="KAF4705300.1"/>
    </source>
</evidence>
<dbReference type="Proteomes" id="UP000574390">
    <property type="component" value="Unassembled WGS sequence"/>
</dbReference>